<keyword evidence="3" id="KW-0998">Cell outer membrane</keyword>
<comment type="caution">
    <text evidence="5">The sequence shown here is derived from an EMBL/GenBank/DDBJ whole genome shotgun (WGS) entry which is preliminary data.</text>
</comment>
<feature type="signal peptide" evidence="4">
    <location>
        <begin position="1"/>
        <end position="18"/>
    </location>
</feature>
<dbReference type="EMBL" id="JANCMU010000001">
    <property type="protein sequence ID" value="MDG4944995.1"/>
    <property type="molecule type" value="Genomic_DNA"/>
</dbReference>
<dbReference type="InterPro" id="IPR036942">
    <property type="entry name" value="Beta-barrel_TonB_sf"/>
</dbReference>
<evidence type="ECO:0000256" key="1">
    <source>
        <dbReference type="ARBA" id="ARBA00004442"/>
    </source>
</evidence>
<dbReference type="Proteomes" id="UP001152599">
    <property type="component" value="Unassembled WGS sequence"/>
</dbReference>
<sequence length="578" mass="64770">MKKHITYISLLFGSIAFAQIQQGETTVNRDEDFEQQSVTVQRNYEPKVEAAEKIKQTPQIDSVATDKMHVEYALKDVEAESDFETSTIGAEELPVNDQNPYNNYIRLGYGNRASLILDGYAEYELDDDKSVGASLEYLSTNGSIPDVELDTQNSKMAAEGFFKMNFENAQADVRLGGGMHKLNYYGTSLTQQEIENAGLDDVSQRYTNVYTSAKYDAFNHAFLDKVSLKAGFFGDKYDANETNFDVLASLGRENLTELTYLGDLELGASADVNLNFANTKFEQIDDNKFTQMTLGIAPMLHFGGDILNLKVGANLQYNSESEADVSEFHVFPMAEVFVTAVPEFGLYGGILGGVKQNRYQAMYNKNPYLLPNQDLRSTINKMEVYVGVRGDIGADFKYDASAKYQDLENMPFFSRYLSFGEPYKQGNSFSTIYDDGKRTAIEANVNYLGVANLNLGGQLMFQGYSLDDFEEAWGESAIKATISADYKMLDDRLILGGDLFYVDQVKATEHGTMTFAPSELPVYEIKPHIDLNLNATYLILDRWAAFIEIQNALNKNYDRFLDYPVQGVTAMGGVMFKF</sequence>
<evidence type="ECO:0000256" key="3">
    <source>
        <dbReference type="ARBA" id="ARBA00023237"/>
    </source>
</evidence>
<feature type="chain" id="PRO_5040980655" description="TonB dependent receptor" evidence="4">
    <location>
        <begin position="19"/>
        <end position="578"/>
    </location>
</feature>
<keyword evidence="2" id="KW-0472">Membrane</keyword>
<evidence type="ECO:0000256" key="2">
    <source>
        <dbReference type="ARBA" id="ARBA00023136"/>
    </source>
</evidence>
<dbReference type="RefSeq" id="WP_304419744.1">
    <property type="nucleotide sequence ID" value="NZ_JANCMU010000001.1"/>
</dbReference>
<dbReference type="GO" id="GO:0009279">
    <property type="term" value="C:cell outer membrane"/>
    <property type="evidence" value="ECO:0007669"/>
    <property type="project" value="UniProtKB-SubCell"/>
</dbReference>
<dbReference type="Gene3D" id="2.40.170.20">
    <property type="entry name" value="TonB-dependent receptor, beta-barrel domain"/>
    <property type="match status" value="1"/>
</dbReference>
<reference evidence="5" key="1">
    <citation type="submission" date="2022-07" db="EMBL/GenBank/DDBJ databases">
        <title>Description and genome-wide analysis of Profundicola chukchiensis gen. nov., sp. nov., marine bacteria isolated from bottom sediments of the Chukchi Sea.</title>
        <authorList>
            <person name="Romanenko L."/>
            <person name="Otstavnykh N."/>
            <person name="Kurilenko V."/>
            <person name="Eremeev V."/>
            <person name="Velansky P."/>
            <person name="Mikhailov V."/>
            <person name="Isaeva M."/>
        </authorList>
    </citation>
    <scope>NUCLEOTIDE SEQUENCE</scope>
    <source>
        <strain evidence="5">KMM 9713</strain>
    </source>
</reference>
<protein>
    <recommendedName>
        <fullName evidence="7">TonB dependent receptor</fullName>
    </recommendedName>
</protein>
<keyword evidence="6" id="KW-1185">Reference proteome</keyword>
<gene>
    <name evidence="5" type="ORF">NMK71_01075</name>
</gene>
<comment type="subcellular location">
    <subcellularLocation>
        <location evidence="1">Cell outer membrane</location>
    </subcellularLocation>
</comment>
<evidence type="ECO:0000313" key="5">
    <source>
        <dbReference type="EMBL" id="MDG4944995.1"/>
    </source>
</evidence>
<dbReference type="AlphaFoldDB" id="A0A9X4MWR6"/>
<dbReference type="SUPFAM" id="SSF56935">
    <property type="entry name" value="Porins"/>
    <property type="match status" value="1"/>
</dbReference>
<evidence type="ECO:0008006" key="7">
    <source>
        <dbReference type="Google" id="ProtNLM"/>
    </source>
</evidence>
<evidence type="ECO:0000313" key="6">
    <source>
        <dbReference type="Proteomes" id="UP001152599"/>
    </source>
</evidence>
<keyword evidence="4" id="KW-0732">Signal</keyword>
<name>A0A9X4MWR6_9FLAO</name>
<accession>A0A9X4MWR6</accession>
<evidence type="ECO:0000256" key="4">
    <source>
        <dbReference type="SAM" id="SignalP"/>
    </source>
</evidence>
<organism evidence="5 6">
    <name type="scientific">Profundicola chukchiensis</name>
    <dbReference type="NCBI Taxonomy" id="2961959"/>
    <lineage>
        <taxon>Bacteria</taxon>
        <taxon>Pseudomonadati</taxon>
        <taxon>Bacteroidota</taxon>
        <taxon>Flavobacteriia</taxon>
        <taxon>Flavobacteriales</taxon>
        <taxon>Weeksellaceae</taxon>
        <taxon>Profundicola</taxon>
    </lineage>
</organism>
<proteinExistence type="predicted"/>